<proteinExistence type="predicted"/>
<dbReference type="Proteomes" id="UP000775213">
    <property type="component" value="Unassembled WGS sequence"/>
</dbReference>
<comment type="caution">
    <text evidence="2">The sequence shown here is derived from an EMBL/GenBank/DDBJ whole genome shotgun (WGS) entry which is preliminary data.</text>
</comment>
<keyword evidence="1" id="KW-0812">Transmembrane</keyword>
<name>A0AAV7HQA3_DENCH</name>
<evidence type="ECO:0000313" key="2">
    <source>
        <dbReference type="EMBL" id="KAH0470856.1"/>
    </source>
</evidence>
<reference evidence="2 3" key="1">
    <citation type="journal article" date="2021" name="Hortic Res">
        <title>Chromosome-scale assembly of the Dendrobium chrysotoxum genome enhances the understanding of orchid evolution.</title>
        <authorList>
            <person name="Zhang Y."/>
            <person name="Zhang G.Q."/>
            <person name="Zhang D."/>
            <person name="Liu X.D."/>
            <person name="Xu X.Y."/>
            <person name="Sun W.H."/>
            <person name="Yu X."/>
            <person name="Zhu X."/>
            <person name="Wang Z.W."/>
            <person name="Zhao X."/>
            <person name="Zhong W.Y."/>
            <person name="Chen H."/>
            <person name="Yin W.L."/>
            <person name="Huang T."/>
            <person name="Niu S.C."/>
            <person name="Liu Z.J."/>
        </authorList>
    </citation>
    <scope>NUCLEOTIDE SEQUENCE [LARGE SCALE GENOMIC DNA]</scope>
    <source>
        <strain evidence="2">Lindl</strain>
    </source>
</reference>
<dbReference type="PANTHER" id="PTHR34781:SF2">
    <property type="entry name" value="TRANSMEMBRANE PROTEIN"/>
    <property type="match status" value="1"/>
</dbReference>
<accession>A0AAV7HQA3</accession>
<protein>
    <submittedName>
        <fullName evidence="2">Uncharacterized protein</fullName>
    </submittedName>
</protein>
<evidence type="ECO:0000313" key="3">
    <source>
        <dbReference type="Proteomes" id="UP000775213"/>
    </source>
</evidence>
<gene>
    <name evidence="2" type="ORF">IEQ34_000579</name>
</gene>
<dbReference type="EMBL" id="JAGFBR010000001">
    <property type="protein sequence ID" value="KAH0470856.1"/>
    <property type="molecule type" value="Genomic_DNA"/>
</dbReference>
<evidence type="ECO:0000256" key="1">
    <source>
        <dbReference type="SAM" id="Phobius"/>
    </source>
</evidence>
<feature type="transmembrane region" description="Helical" evidence="1">
    <location>
        <begin position="59"/>
        <end position="79"/>
    </location>
</feature>
<organism evidence="2 3">
    <name type="scientific">Dendrobium chrysotoxum</name>
    <name type="common">Orchid</name>
    <dbReference type="NCBI Taxonomy" id="161865"/>
    <lineage>
        <taxon>Eukaryota</taxon>
        <taxon>Viridiplantae</taxon>
        <taxon>Streptophyta</taxon>
        <taxon>Embryophyta</taxon>
        <taxon>Tracheophyta</taxon>
        <taxon>Spermatophyta</taxon>
        <taxon>Magnoliopsida</taxon>
        <taxon>Liliopsida</taxon>
        <taxon>Asparagales</taxon>
        <taxon>Orchidaceae</taxon>
        <taxon>Epidendroideae</taxon>
        <taxon>Malaxideae</taxon>
        <taxon>Dendrobiinae</taxon>
        <taxon>Dendrobium</taxon>
    </lineage>
</organism>
<sequence>MGGDHQQQSRLFDELCALLLTFLRSPHLLLSSSLSPSLRLSAGAVAYRRPRWSQISPTGFALLLVGASFALLLCGSVTFVLGCILFPWVMGFVMVLYIVGIISSLSDIGKAILCPAVPEPSQASPKEVSCVSLDAFASEENIFVITQSLPVKIPEKEIRGVQKDSTTIVASYFQNCQSFRESKEYPESNCT</sequence>
<dbReference type="PANTHER" id="PTHR34781">
    <property type="entry name" value="TRANSMEMBRANE PROTEIN"/>
    <property type="match status" value="1"/>
</dbReference>
<dbReference type="AlphaFoldDB" id="A0AAV7HQA3"/>
<feature type="transmembrane region" description="Helical" evidence="1">
    <location>
        <begin position="85"/>
        <end position="105"/>
    </location>
</feature>
<keyword evidence="1" id="KW-0472">Membrane</keyword>
<keyword evidence="1" id="KW-1133">Transmembrane helix</keyword>
<keyword evidence="3" id="KW-1185">Reference proteome</keyword>